<dbReference type="AlphaFoldDB" id="A0A3M2KZ27"/>
<dbReference type="GO" id="GO:0035925">
    <property type="term" value="F:mRNA 3'-UTR AU-rich region binding"/>
    <property type="evidence" value="ECO:0007669"/>
    <property type="project" value="TreeGrafter"/>
</dbReference>
<keyword evidence="5" id="KW-1185">Reference proteome</keyword>
<evidence type="ECO:0000259" key="3">
    <source>
        <dbReference type="SMART" id="SM00829"/>
    </source>
</evidence>
<sequence length="322" mass="33086">MQAIVMTTAGAPDVLQAREVDRPAPGPGEISVRTTAIPVLFGETLLRSGAFPTWVPLPAIFGLQAIGVVEAVGPSTDTGLLGRRVVVSTAGSGAYAEFVCVPAAVAAHIPDELTDEDAAAVSMSGSVATQLIDTAGLRAGETILVQAGATGVGAYLIQLARAAGAGRIIATAGGPAKLARARAFGADDVVDHNDPGWPEAVGRTLGRSTLDVVFDAFGGDPTRQLLDYTTPERGRVLSYGQLSGEPASVAPEDLSEHKITLTHCGGPDWLARVAPRRATAMTAAVAGTLTPLVDRILPLAEAARAHRLVEERATTGTIILRP</sequence>
<dbReference type="InterPro" id="IPR013154">
    <property type="entry name" value="ADH-like_N"/>
</dbReference>
<dbReference type="PANTHER" id="PTHR48106:SF13">
    <property type="entry name" value="QUINONE OXIDOREDUCTASE-RELATED"/>
    <property type="match status" value="1"/>
</dbReference>
<dbReference type="SMART" id="SM00829">
    <property type="entry name" value="PKS_ER"/>
    <property type="match status" value="1"/>
</dbReference>
<keyword evidence="1" id="KW-0521">NADP</keyword>
<dbReference type="Pfam" id="PF08240">
    <property type="entry name" value="ADH_N"/>
    <property type="match status" value="1"/>
</dbReference>
<dbReference type="SUPFAM" id="SSF50129">
    <property type="entry name" value="GroES-like"/>
    <property type="match status" value="1"/>
</dbReference>
<reference evidence="4 5" key="1">
    <citation type="submission" date="2018-10" db="EMBL/GenBank/DDBJ databases">
        <title>Isolation from cow dung.</title>
        <authorList>
            <person name="Ling L."/>
        </authorList>
    </citation>
    <scope>NUCLEOTIDE SEQUENCE [LARGE SCALE GENOMIC DNA]</scope>
    <source>
        <strain evidence="4 5">NEAU-LL90</strain>
    </source>
</reference>
<evidence type="ECO:0000256" key="2">
    <source>
        <dbReference type="ARBA" id="ARBA00023002"/>
    </source>
</evidence>
<dbReference type="Gene3D" id="3.40.50.720">
    <property type="entry name" value="NAD(P)-binding Rossmann-like Domain"/>
    <property type="match status" value="1"/>
</dbReference>
<dbReference type="OrthoDB" id="5195079at2"/>
<dbReference type="GO" id="GO:0070402">
    <property type="term" value="F:NADPH binding"/>
    <property type="evidence" value="ECO:0007669"/>
    <property type="project" value="TreeGrafter"/>
</dbReference>
<name>A0A3M2KZ27_9NOCA</name>
<dbReference type="InterPro" id="IPR013149">
    <property type="entry name" value="ADH-like_C"/>
</dbReference>
<evidence type="ECO:0000313" key="5">
    <source>
        <dbReference type="Proteomes" id="UP000279275"/>
    </source>
</evidence>
<dbReference type="PANTHER" id="PTHR48106">
    <property type="entry name" value="QUINONE OXIDOREDUCTASE PIG3-RELATED"/>
    <property type="match status" value="1"/>
</dbReference>
<dbReference type="InterPro" id="IPR011032">
    <property type="entry name" value="GroES-like_sf"/>
</dbReference>
<gene>
    <name evidence="4" type="ORF">EBN03_21580</name>
</gene>
<dbReference type="Proteomes" id="UP000279275">
    <property type="component" value="Unassembled WGS sequence"/>
</dbReference>
<dbReference type="EMBL" id="RFFH01000009">
    <property type="protein sequence ID" value="RMI30712.1"/>
    <property type="molecule type" value="Genomic_DNA"/>
</dbReference>
<evidence type="ECO:0000313" key="4">
    <source>
        <dbReference type="EMBL" id="RMI30712.1"/>
    </source>
</evidence>
<evidence type="ECO:0000256" key="1">
    <source>
        <dbReference type="ARBA" id="ARBA00022857"/>
    </source>
</evidence>
<dbReference type="RefSeq" id="WP_122189949.1">
    <property type="nucleotide sequence ID" value="NZ_RFFH01000009.1"/>
</dbReference>
<dbReference type="SUPFAM" id="SSF51735">
    <property type="entry name" value="NAD(P)-binding Rossmann-fold domains"/>
    <property type="match status" value="1"/>
</dbReference>
<comment type="caution">
    <text evidence="4">The sequence shown here is derived from an EMBL/GenBank/DDBJ whole genome shotgun (WGS) entry which is preliminary data.</text>
</comment>
<dbReference type="Gene3D" id="3.90.180.10">
    <property type="entry name" value="Medium-chain alcohol dehydrogenases, catalytic domain"/>
    <property type="match status" value="1"/>
</dbReference>
<dbReference type="InterPro" id="IPR036291">
    <property type="entry name" value="NAD(P)-bd_dom_sf"/>
</dbReference>
<protein>
    <submittedName>
        <fullName evidence="4">Dehydrogenase</fullName>
    </submittedName>
</protein>
<dbReference type="GO" id="GO:0005829">
    <property type="term" value="C:cytosol"/>
    <property type="evidence" value="ECO:0007669"/>
    <property type="project" value="TreeGrafter"/>
</dbReference>
<keyword evidence="2" id="KW-0560">Oxidoreductase</keyword>
<accession>A0A3M2KZ27</accession>
<dbReference type="GO" id="GO:0003960">
    <property type="term" value="F:quinone reductase (NADPH) activity"/>
    <property type="evidence" value="ECO:0007669"/>
    <property type="project" value="TreeGrafter"/>
</dbReference>
<proteinExistence type="predicted"/>
<dbReference type="InterPro" id="IPR020843">
    <property type="entry name" value="ER"/>
</dbReference>
<dbReference type="Pfam" id="PF00107">
    <property type="entry name" value="ADH_zinc_N"/>
    <property type="match status" value="1"/>
</dbReference>
<organism evidence="4 5">
    <name type="scientific">Nocardia stercoris</name>
    <dbReference type="NCBI Taxonomy" id="2483361"/>
    <lineage>
        <taxon>Bacteria</taxon>
        <taxon>Bacillati</taxon>
        <taxon>Actinomycetota</taxon>
        <taxon>Actinomycetes</taxon>
        <taxon>Mycobacteriales</taxon>
        <taxon>Nocardiaceae</taxon>
        <taxon>Nocardia</taxon>
    </lineage>
</organism>
<feature type="domain" description="Enoyl reductase (ER)" evidence="3">
    <location>
        <begin position="10"/>
        <end position="320"/>
    </location>
</feature>